<accession>A0AAN9UWU9</accession>
<dbReference type="Proteomes" id="UP001320420">
    <property type="component" value="Unassembled WGS sequence"/>
</dbReference>
<reference evidence="1 2" key="1">
    <citation type="submission" date="2024-02" db="EMBL/GenBank/DDBJ databases">
        <title>De novo assembly and annotation of 12 fungi associated with fruit tree decline syndrome in Ontario, Canada.</title>
        <authorList>
            <person name="Sulman M."/>
            <person name="Ellouze W."/>
            <person name="Ilyukhin E."/>
        </authorList>
    </citation>
    <scope>NUCLEOTIDE SEQUENCE [LARGE SCALE GENOMIC DNA]</scope>
    <source>
        <strain evidence="1 2">M11/M66-122</strain>
    </source>
</reference>
<evidence type="ECO:0000313" key="1">
    <source>
        <dbReference type="EMBL" id="KAK7753715.1"/>
    </source>
</evidence>
<organism evidence="1 2">
    <name type="scientific">Diatrype stigma</name>
    <dbReference type="NCBI Taxonomy" id="117547"/>
    <lineage>
        <taxon>Eukaryota</taxon>
        <taxon>Fungi</taxon>
        <taxon>Dikarya</taxon>
        <taxon>Ascomycota</taxon>
        <taxon>Pezizomycotina</taxon>
        <taxon>Sordariomycetes</taxon>
        <taxon>Xylariomycetidae</taxon>
        <taxon>Xylariales</taxon>
        <taxon>Diatrypaceae</taxon>
        <taxon>Diatrype</taxon>
    </lineage>
</organism>
<keyword evidence="2" id="KW-1185">Reference proteome</keyword>
<dbReference type="InterPro" id="IPR017853">
    <property type="entry name" value="GH"/>
</dbReference>
<dbReference type="SUPFAM" id="SSF51445">
    <property type="entry name" value="(Trans)glycosidases"/>
    <property type="match status" value="1"/>
</dbReference>
<dbReference type="AlphaFoldDB" id="A0AAN9UWU9"/>
<evidence type="ECO:0000313" key="2">
    <source>
        <dbReference type="Proteomes" id="UP001320420"/>
    </source>
</evidence>
<proteinExistence type="predicted"/>
<sequence length="393" mass="45252">MLCRRNGIVLVLLAITLFLLRHTVYDYCHGMLSQHSSTSPRGALGLNYNERLIWIDHGEIRRIGTHWIRGFIDMHQIDSSHLEQDRNIKALLGAVDAGFKTILSLKWNYADRDFPIAGSPELAAELQVLDRLLQAVMGRVDILVIGNEPFIEAKPEQAGEQLCVFYETLAKTIFDFRNVHRGDAAMSTRLYMGALNRLDLPDKRTPAIERMLGFIASRPELDGVDLHPHMSTFAGHKSMVDYTVGRVRPDQSFLATEFSMIWHWKKHMGDVASAHFRMRYGLPDDTKVYQVINSALKQPMPFEQWQDFLSHEPWYMEYSHFISDAVQLYRSTGRLAVATYPYCPMRERKMPLQETEAPWLLNGVYAPSTVQREPGAARHENFPWAGEFRRMLQ</sequence>
<protein>
    <submittedName>
        <fullName evidence="1">Uncharacterized protein</fullName>
    </submittedName>
</protein>
<comment type="caution">
    <text evidence="1">The sequence shown here is derived from an EMBL/GenBank/DDBJ whole genome shotgun (WGS) entry which is preliminary data.</text>
</comment>
<dbReference type="EMBL" id="JAKJXP020000026">
    <property type="protein sequence ID" value="KAK7753715.1"/>
    <property type="molecule type" value="Genomic_DNA"/>
</dbReference>
<gene>
    <name evidence="1" type="ORF">SLS62_004338</name>
</gene>
<name>A0AAN9UWU9_9PEZI</name>